<keyword evidence="2" id="KW-1185">Reference proteome</keyword>
<protein>
    <submittedName>
        <fullName evidence="1">Uncharacterized protein</fullName>
    </submittedName>
</protein>
<dbReference type="EMBL" id="JAKLUA010000001">
    <property type="protein sequence ID" value="MCG2665980.1"/>
    <property type="molecule type" value="Genomic_DNA"/>
</dbReference>
<organism evidence="1 2">
    <name type="scientific">Bradyrhizobium zhengyangense</name>
    <dbReference type="NCBI Taxonomy" id="2911009"/>
    <lineage>
        <taxon>Bacteria</taxon>
        <taxon>Pseudomonadati</taxon>
        <taxon>Pseudomonadota</taxon>
        <taxon>Alphaproteobacteria</taxon>
        <taxon>Hyphomicrobiales</taxon>
        <taxon>Nitrobacteraceae</taxon>
        <taxon>Bradyrhizobium</taxon>
    </lineage>
</organism>
<evidence type="ECO:0000313" key="1">
    <source>
        <dbReference type="EMBL" id="MCG2665980.1"/>
    </source>
</evidence>
<name>A0ABS9LG39_9BRAD</name>
<evidence type="ECO:0000313" key="2">
    <source>
        <dbReference type="Proteomes" id="UP001139012"/>
    </source>
</evidence>
<gene>
    <name evidence="1" type="ORF">L6637_03415</name>
</gene>
<reference evidence="1" key="1">
    <citation type="submission" date="2022-01" db="EMBL/GenBank/DDBJ databases">
        <title>Genome sequnece data of strain Bradyrhizobium sp. nov.</title>
        <authorList>
            <person name="Zhang J."/>
        </authorList>
    </citation>
    <scope>NUCLEOTIDE SEQUENCE</scope>
    <source>
        <strain evidence="1">WYCCWR 12774</strain>
    </source>
</reference>
<dbReference type="Proteomes" id="UP001139012">
    <property type="component" value="Unassembled WGS sequence"/>
</dbReference>
<accession>A0ABS9LG39</accession>
<dbReference type="RefSeq" id="WP_237870043.1">
    <property type="nucleotide sequence ID" value="NZ_JAKLUA010000001.1"/>
</dbReference>
<proteinExistence type="predicted"/>
<sequence length="75" mass="7965">MKAFKTVQPFRINQKELPHGCTLLWKRDNSAATDSTIPPQGEVDATICLGILSQTLGNPGETIACGVPQLPGFAA</sequence>
<comment type="caution">
    <text evidence="1">The sequence shown here is derived from an EMBL/GenBank/DDBJ whole genome shotgun (WGS) entry which is preliminary data.</text>
</comment>